<dbReference type="SMART" id="SM00977">
    <property type="entry name" value="TilS_C"/>
    <property type="match status" value="1"/>
</dbReference>
<comment type="function">
    <text evidence="8">Ligates lysine onto the cytidine present at position 34 of the AUA codon-specific tRNA(Ile) that contains the anticodon CAU, in an ATP-dependent manner. Cytidine is converted to lysidine, thus changing the amino acid specificity of the tRNA from methionine to isoleucine.</text>
</comment>
<feature type="binding site" evidence="8">
    <location>
        <begin position="26"/>
        <end position="31"/>
    </location>
    <ligand>
        <name>ATP</name>
        <dbReference type="ChEBI" id="CHEBI:30616"/>
    </ligand>
</feature>
<keyword evidence="11" id="KW-1185">Reference proteome</keyword>
<dbReference type="Gene3D" id="3.40.50.620">
    <property type="entry name" value="HUPs"/>
    <property type="match status" value="1"/>
</dbReference>
<comment type="similarity">
    <text evidence="8">Belongs to the tRNA(Ile)-lysidine synthase family.</text>
</comment>
<sequence length="436" mass="50625">MLQDFKFHIEDDFPFLKETPFLIAVSGGIDSVVLCHLFHDLKYNFAIAHCNFKLRGEASDADEDFVKNLGKKLKVEVLIASFETEKYVTKEKLSIQIAARELRYNWFEKLIKERGFSHVLTAHHADDNLETFFINLTRGSGLDGLIGIPKVNKNIARPLLKFSREAIEKYALSNKIEWREDASNAEQKYLRNKIRHRLIPILKEINPNILNSFERVSQNLSESKKIVDDKVSEISEKILEIDGDLIKISVSEVLKLSNPKVYLYQLLKEYNFTEWNNVKDLLKSQTGKVVTSKTHELLRDRDFLLLNKRNLNESLKTQQEIGIGTFKIDDKTTIIIEKSLKNEATGKNSILVNKNLVTFPMIIKKWEVGDFFYPTGMKGKKKVSKFFKDHKLSKFEKERTWLLCTKENEIIWIVGYRQDRRFTASVSSKDVLKISI</sequence>
<keyword evidence="3 8" id="KW-0436">Ligase</keyword>
<dbReference type="Pfam" id="PF01171">
    <property type="entry name" value="ATP_bind_3"/>
    <property type="match status" value="1"/>
</dbReference>
<dbReference type="Pfam" id="PF11734">
    <property type="entry name" value="TilS_C"/>
    <property type="match status" value="1"/>
</dbReference>
<name>A0A238U6L6_9FLAO</name>
<dbReference type="NCBIfam" id="TIGR02432">
    <property type="entry name" value="lysidine_TilS_N"/>
    <property type="match status" value="1"/>
</dbReference>
<evidence type="ECO:0000256" key="1">
    <source>
        <dbReference type="ARBA" id="ARBA00004496"/>
    </source>
</evidence>
<comment type="domain">
    <text evidence="8">The N-terminal region contains the highly conserved SGGXDS motif, predicted to be a P-loop motif involved in ATP binding.</text>
</comment>
<keyword evidence="6 8" id="KW-0067">ATP-binding</keyword>
<evidence type="ECO:0000256" key="2">
    <source>
        <dbReference type="ARBA" id="ARBA00022490"/>
    </source>
</evidence>
<evidence type="ECO:0000313" key="11">
    <source>
        <dbReference type="Proteomes" id="UP000215214"/>
    </source>
</evidence>
<dbReference type="GO" id="GO:0006400">
    <property type="term" value="P:tRNA modification"/>
    <property type="evidence" value="ECO:0007669"/>
    <property type="project" value="UniProtKB-UniRule"/>
</dbReference>
<dbReference type="NCBIfam" id="TIGR02433">
    <property type="entry name" value="lysidine_TilS_C"/>
    <property type="match status" value="1"/>
</dbReference>
<dbReference type="HAMAP" id="MF_01161">
    <property type="entry name" value="tRNA_Ile_lys_synt"/>
    <property type="match status" value="1"/>
</dbReference>
<dbReference type="KEGG" id="tje:TJEJU_0882"/>
<gene>
    <name evidence="8 10" type="primary">tilS</name>
    <name evidence="10" type="ORF">TJEJU_0882</name>
</gene>
<keyword evidence="4 8" id="KW-0819">tRNA processing</keyword>
<evidence type="ECO:0000313" key="10">
    <source>
        <dbReference type="EMBL" id="SNR14646.1"/>
    </source>
</evidence>
<comment type="catalytic activity">
    <reaction evidence="7 8">
        <text>cytidine(34) in tRNA(Ile2) + L-lysine + ATP = lysidine(34) in tRNA(Ile2) + AMP + diphosphate + H(+)</text>
        <dbReference type="Rhea" id="RHEA:43744"/>
        <dbReference type="Rhea" id="RHEA-COMP:10625"/>
        <dbReference type="Rhea" id="RHEA-COMP:10670"/>
        <dbReference type="ChEBI" id="CHEBI:15378"/>
        <dbReference type="ChEBI" id="CHEBI:30616"/>
        <dbReference type="ChEBI" id="CHEBI:32551"/>
        <dbReference type="ChEBI" id="CHEBI:33019"/>
        <dbReference type="ChEBI" id="CHEBI:82748"/>
        <dbReference type="ChEBI" id="CHEBI:83665"/>
        <dbReference type="ChEBI" id="CHEBI:456215"/>
        <dbReference type="EC" id="6.3.4.19"/>
    </reaction>
</comment>
<dbReference type="SUPFAM" id="SSF52402">
    <property type="entry name" value="Adenine nucleotide alpha hydrolases-like"/>
    <property type="match status" value="1"/>
</dbReference>
<proteinExistence type="inferred from homology"/>
<dbReference type="GO" id="GO:0005737">
    <property type="term" value="C:cytoplasm"/>
    <property type="evidence" value="ECO:0007669"/>
    <property type="project" value="UniProtKB-SubCell"/>
</dbReference>
<evidence type="ECO:0000259" key="9">
    <source>
        <dbReference type="SMART" id="SM00977"/>
    </source>
</evidence>
<dbReference type="Proteomes" id="UP000215214">
    <property type="component" value="Chromosome TJEJU"/>
</dbReference>
<evidence type="ECO:0000256" key="3">
    <source>
        <dbReference type="ARBA" id="ARBA00022598"/>
    </source>
</evidence>
<dbReference type="InterPro" id="IPR012094">
    <property type="entry name" value="tRNA_Ile_lys_synt"/>
</dbReference>
<reference evidence="10 11" key="1">
    <citation type="submission" date="2017-07" db="EMBL/GenBank/DDBJ databases">
        <authorList>
            <person name="Sun Z.S."/>
            <person name="Albrecht U."/>
            <person name="Echele G."/>
            <person name="Lee C.C."/>
        </authorList>
    </citation>
    <scope>NUCLEOTIDE SEQUENCE [LARGE SCALE GENOMIC DNA]</scope>
    <source>
        <strain evidence="11">type strain: KCTC 22618</strain>
    </source>
</reference>
<evidence type="ECO:0000256" key="8">
    <source>
        <dbReference type="HAMAP-Rule" id="MF_01161"/>
    </source>
</evidence>
<keyword evidence="2 8" id="KW-0963">Cytoplasm</keyword>
<evidence type="ECO:0000256" key="7">
    <source>
        <dbReference type="ARBA" id="ARBA00048539"/>
    </source>
</evidence>
<dbReference type="GO" id="GO:0032267">
    <property type="term" value="F:tRNA(Ile)-lysidine synthase activity"/>
    <property type="evidence" value="ECO:0007669"/>
    <property type="project" value="UniProtKB-EC"/>
</dbReference>
<comment type="subcellular location">
    <subcellularLocation>
        <location evidence="1 8">Cytoplasm</location>
    </subcellularLocation>
</comment>
<evidence type="ECO:0000256" key="5">
    <source>
        <dbReference type="ARBA" id="ARBA00022741"/>
    </source>
</evidence>
<protein>
    <recommendedName>
        <fullName evidence="8">tRNA(Ile)-lysidine synthase</fullName>
        <ecNumber evidence="8">6.3.4.19</ecNumber>
    </recommendedName>
    <alternativeName>
        <fullName evidence="8">tRNA(Ile)-2-lysyl-cytidine synthase</fullName>
    </alternativeName>
    <alternativeName>
        <fullName evidence="8">tRNA(Ile)-lysidine synthetase</fullName>
    </alternativeName>
</protein>
<dbReference type="GO" id="GO:0005524">
    <property type="term" value="F:ATP binding"/>
    <property type="evidence" value="ECO:0007669"/>
    <property type="project" value="UniProtKB-UniRule"/>
</dbReference>
<dbReference type="PANTHER" id="PTHR43033">
    <property type="entry name" value="TRNA(ILE)-LYSIDINE SYNTHASE-RELATED"/>
    <property type="match status" value="1"/>
</dbReference>
<dbReference type="InterPro" id="IPR011063">
    <property type="entry name" value="TilS/TtcA_N"/>
</dbReference>
<dbReference type="SUPFAM" id="SSF56037">
    <property type="entry name" value="PheT/TilS domain"/>
    <property type="match status" value="1"/>
</dbReference>
<dbReference type="CDD" id="cd01992">
    <property type="entry name" value="TilS_N"/>
    <property type="match status" value="1"/>
</dbReference>
<keyword evidence="5 8" id="KW-0547">Nucleotide-binding</keyword>
<feature type="domain" description="Lysidine-tRNA(Ile) synthetase C-terminal" evidence="9">
    <location>
        <begin position="361"/>
        <end position="434"/>
    </location>
</feature>
<dbReference type="InterPro" id="IPR014729">
    <property type="entry name" value="Rossmann-like_a/b/a_fold"/>
</dbReference>
<dbReference type="AlphaFoldDB" id="A0A238U6L6"/>
<dbReference type="EMBL" id="LT899436">
    <property type="protein sequence ID" value="SNR14646.1"/>
    <property type="molecule type" value="Genomic_DNA"/>
</dbReference>
<dbReference type="EC" id="6.3.4.19" evidence="8"/>
<evidence type="ECO:0000256" key="4">
    <source>
        <dbReference type="ARBA" id="ARBA00022694"/>
    </source>
</evidence>
<dbReference type="InterPro" id="IPR012796">
    <property type="entry name" value="Lysidine-tRNA-synth_C"/>
</dbReference>
<evidence type="ECO:0000256" key="6">
    <source>
        <dbReference type="ARBA" id="ARBA00022840"/>
    </source>
</evidence>
<organism evidence="10 11">
    <name type="scientific">Tenacibaculum jejuense</name>
    <dbReference type="NCBI Taxonomy" id="584609"/>
    <lineage>
        <taxon>Bacteria</taxon>
        <taxon>Pseudomonadati</taxon>
        <taxon>Bacteroidota</taxon>
        <taxon>Flavobacteriia</taxon>
        <taxon>Flavobacteriales</taxon>
        <taxon>Flavobacteriaceae</taxon>
        <taxon>Tenacibaculum</taxon>
    </lineage>
</organism>
<accession>A0A238U6L6</accession>
<dbReference type="InterPro" id="IPR012795">
    <property type="entry name" value="tRNA_Ile_lys_synt_N"/>
</dbReference>
<dbReference type="PANTHER" id="PTHR43033:SF1">
    <property type="entry name" value="TRNA(ILE)-LYSIDINE SYNTHASE-RELATED"/>
    <property type="match status" value="1"/>
</dbReference>